<dbReference type="InterPro" id="IPR027304">
    <property type="entry name" value="Trigger_fact/SurA_dom_sf"/>
</dbReference>
<reference evidence="2 3" key="1">
    <citation type="submission" date="2019-07" db="EMBL/GenBank/DDBJ databases">
        <authorList>
            <person name="Zhao L.H."/>
        </authorList>
    </citation>
    <scope>NUCLEOTIDE SEQUENCE [LARGE SCALE GENOMIC DNA]</scope>
    <source>
        <strain evidence="2 3">Co35</strain>
    </source>
</reference>
<accession>A0A554S7P3</accession>
<dbReference type="SUPFAM" id="SSF109998">
    <property type="entry name" value="Triger factor/SurA peptide-binding domain-like"/>
    <property type="match status" value="1"/>
</dbReference>
<feature type="signal peptide" evidence="1">
    <location>
        <begin position="1"/>
        <end position="25"/>
    </location>
</feature>
<evidence type="ECO:0000256" key="1">
    <source>
        <dbReference type="SAM" id="SignalP"/>
    </source>
</evidence>
<dbReference type="RefSeq" id="WP_143913770.1">
    <property type="nucleotide sequence ID" value="NZ_VLNT01000009.1"/>
</dbReference>
<keyword evidence="1" id="KW-0732">Signal</keyword>
<dbReference type="AlphaFoldDB" id="A0A554S7P3"/>
<proteinExistence type="predicted"/>
<comment type="caution">
    <text evidence="2">The sequence shown here is derived from an EMBL/GenBank/DDBJ whole genome shotgun (WGS) entry which is preliminary data.</text>
</comment>
<keyword evidence="3" id="KW-1185">Reference proteome</keyword>
<protein>
    <recommendedName>
        <fullName evidence="4">Lipoprotein</fullName>
    </recommendedName>
</protein>
<name>A0A554S7P3_9ACTN</name>
<organism evidence="2 3">
    <name type="scientific">Aeromicrobium piscarium</name>
    <dbReference type="NCBI Taxonomy" id="2590901"/>
    <lineage>
        <taxon>Bacteria</taxon>
        <taxon>Bacillati</taxon>
        <taxon>Actinomycetota</taxon>
        <taxon>Actinomycetes</taxon>
        <taxon>Propionibacteriales</taxon>
        <taxon>Nocardioidaceae</taxon>
        <taxon>Aeromicrobium</taxon>
    </lineage>
</organism>
<evidence type="ECO:0008006" key="4">
    <source>
        <dbReference type="Google" id="ProtNLM"/>
    </source>
</evidence>
<dbReference type="OrthoDB" id="3747139at2"/>
<dbReference type="PROSITE" id="PS51257">
    <property type="entry name" value="PROKAR_LIPOPROTEIN"/>
    <property type="match status" value="1"/>
</dbReference>
<evidence type="ECO:0000313" key="3">
    <source>
        <dbReference type="Proteomes" id="UP000316988"/>
    </source>
</evidence>
<sequence length="210" mass="21921">MTVRCRLALLVVAGLVLTGCGSVHSGNAAVVGDERISMNEADEVTEGYCTLAAQNAAAQGTTSIPGAEVRRGALSLLILESVAEQVAEREDISITVAELDRSDLAQARQVFGDQTDLVVSTIKRNERALAVAMELARRQLGDEADDLSEQELGQIGQEILRAEADSMDLSIDPRFGMAGIGEVVAPSGSLSVAGPVLEGQELPEALSCSA</sequence>
<evidence type="ECO:0000313" key="2">
    <source>
        <dbReference type="EMBL" id="TSD62336.1"/>
    </source>
</evidence>
<gene>
    <name evidence="2" type="ORF">FNM00_11915</name>
</gene>
<dbReference type="Gene3D" id="1.10.4030.10">
    <property type="entry name" value="Porin chaperone SurA, peptide-binding domain"/>
    <property type="match status" value="1"/>
</dbReference>
<dbReference type="Proteomes" id="UP000316988">
    <property type="component" value="Unassembled WGS sequence"/>
</dbReference>
<dbReference type="Pfam" id="PF13624">
    <property type="entry name" value="SurA_N_3"/>
    <property type="match status" value="1"/>
</dbReference>
<dbReference type="EMBL" id="VLNT01000009">
    <property type="protein sequence ID" value="TSD62336.1"/>
    <property type="molecule type" value="Genomic_DNA"/>
</dbReference>
<feature type="chain" id="PRO_5038831151" description="Lipoprotein" evidence="1">
    <location>
        <begin position="26"/>
        <end position="210"/>
    </location>
</feature>